<dbReference type="PANTHER" id="PTHR30146">
    <property type="entry name" value="LACI-RELATED TRANSCRIPTIONAL REPRESSOR"/>
    <property type="match status" value="1"/>
</dbReference>
<dbReference type="InterPro" id="IPR028082">
    <property type="entry name" value="Peripla_BP_I"/>
</dbReference>
<protein>
    <submittedName>
        <fullName evidence="5">LacI family DNA-binding transcriptional regulator</fullName>
    </submittedName>
</protein>
<evidence type="ECO:0000313" key="5">
    <source>
        <dbReference type="EMBL" id="QLD11827.1"/>
    </source>
</evidence>
<dbReference type="InterPro" id="IPR010982">
    <property type="entry name" value="Lambda_DNA-bd_dom_sf"/>
</dbReference>
<dbReference type="InterPro" id="IPR046335">
    <property type="entry name" value="LacI/GalR-like_sensor"/>
</dbReference>
<dbReference type="GO" id="GO:0000976">
    <property type="term" value="F:transcription cis-regulatory region binding"/>
    <property type="evidence" value="ECO:0007669"/>
    <property type="project" value="TreeGrafter"/>
</dbReference>
<keyword evidence="1" id="KW-0805">Transcription regulation</keyword>
<dbReference type="PROSITE" id="PS50932">
    <property type="entry name" value="HTH_LACI_2"/>
    <property type="match status" value="1"/>
</dbReference>
<sequence length="332" mass="36239">MAVTSRDVARLAGVSQPTVSRALRDDPRVSDETKKRVREAAALLGYVPSEAGRALSSGRTRRIGLLVTDLGNQFYSHIIAPLHRELEARGYQLVLHTETTDESVAERLIANGLDGVILATTTVDSVVPLRLRDRGLPFVYFNRTAAYVDADATVVAPSPGFQAAVDRALEIGHERIGAVLGPENTSTGQSRELALRSALRTRGLGLDPDYVRRGPFDTETGDTATSELLALTEPPSLIFCGNDVVAYGALNAARRMGAAVPEDISIIGFDDLPPASWPIIQLSTIAYDYVRMAREAGRLMVERIEERPVDYAHVEFETTFVERRTLASPRVR</sequence>
<proteinExistence type="predicted"/>
<dbReference type="CDD" id="cd01392">
    <property type="entry name" value="HTH_LacI"/>
    <property type="match status" value="1"/>
</dbReference>
<evidence type="ECO:0000256" key="2">
    <source>
        <dbReference type="ARBA" id="ARBA00023125"/>
    </source>
</evidence>
<dbReference type="Pfam" id="PF13377">
    <property type="entry name" value="Peripla_BP_3"/>
    <property type="match status" value="1"/>
</dbReference>
<evidence type="ECO:0000256" key="1">
    <source>
        <dbReference type="ARBA" id="ARBA00023015"/>
    </source>
</evidence>
<keyword evidence="3" id="KW-0804">Transcription</keyword>
<evidence type="ECO:0000256" key="3">
    <source>
        <dbReference type="ARBA" id="ARBA00023163"/>
    </source>
</evidence>
<name>A0A7D5F549_9MICO</name>
<dbReference type="Proteomes" id="UP000509638">
    <property type="component" value="Chromosome"/>
</dbReference>
<evidence type="ECO:0000313" key="6">
    <source>
        <dbReference type="Proteomes" id="UP000509638"/>
    </source>
</evidence>
<accession>A0A7D5F549</accession>
<gene>
    <name evidence="5" type="ORF">HW566_08635</name>
</gene>
<feature type="domain" description="HTH lacI-type" evidence="4">
    <location>
        <begin position="3"/>
        <end position="57"/>
    </location>
</feature>
<organism evidence="5 6">
    <name type="scientific">Microbacterium oleivorans</name>
    <dbReference type="NCBI Taxonomy" id="273677"/>
    <lineage>
        <taxon>Bacteria</taxon>
        <taxon>Bacillati</taxon>
        <taxon>Actinomycetota</taxon>
        <taxon>Actinomycetes</taxon>
        <taxon>Micrococcales</taxon>
        <taxon>Microbacteriaceae</taxon>
        <taxon>Microbacterium</taxon>
    </lineage>
</organism>
<dbReference type="Gene3D" id="3.40.50.2300">
    <property type="match status" value="2"/>
</dbReference>
<dbReference type="InterPro" id="IPR000843">
    <property type="entry name" value="HTH_LacI"/>
</dbReference>
<dbReference type="CDD" id="cd06267">
    <property type="entry name" value="PBP1_LacI_sugar_binding-like"/>
    <property type="match status" value="1"/>
</dbReference>
<dbReference type="SUPFAM" id="SSF53822">
    <property type="entry name" value="Periplasmic binding protein-like I"/>
    <property type="match status" value="1"/>
</dbReference>
<evidence type="ECO:0000259" key="4">
    <source>
        <dbReference type="PROSITE" id="PS50932"/>
    </source>
</evidence>
<dbReference type="GO" id="GO:0003700">
    <property type="term" value="F:DNA-binding transcription factor activity"/>
    <property type="evidence" value="ECO:0007669"/>
    <property type="project" value="TreeGrafter"/>
</dbReference>
<dbReference type="AlphaFoldDB" id="A0A7D5F549"/>
<dbReference type="SMART" id="SM00354">
    <property type="entry name" value="HTH_LACI"/>
    <property type="match status" value="1"/>
</dbReference>
<keyword evidence="2 5" id="KW-0238">DNA-binding</keyword>
<dbReference type="RefSeq" id="WP_178012094.1">
    <property type="nucleotide sequence ID" value="NZ_CP058316.1"/>
</dbReference>
<dbReference type="SUPFAM" id="SSF47413">
    <property type="entry name" value="lambda repressor-like DNA-binding domains"/>
    <property type="match status" value="1"/>
</dbReference>
<reference evidence="5 6" key="1">
    <citation type="submission" date="2020-06" db="EMBL/GenBank/DDBJ databases">
        <authorList>
            <person name="Jo H."/>
        </authorList>
    </citation>
    <scope>NUCLEOTIDE SEQUENCE [LARGE SCALE GENOMIC DNA]</scope>
    <source>
        <strain evidence="5 6">I46</strain>
    </source>
</reference>
<dbReference type="EMBL" id="CP058316">
    <property type="protein sequence ID" value="QLD11827.1"/>
    <property type="molecule type" value="Genomic_DNA"/>
</dbReference>
<dbReference type="Pfam" id="PF00356">
    <property type="entry name" value="LacI"/>
    <property type="match status" value="1"/>
</dbReference>
<dbReference type="Gene3D" id="1.10.260.40">
    <property type="entry name" value="lambda repressor-like DNA-binding domains"/>
    <property type="match status" value="1"/>
</dbReference>
<dbReference type="PANTHER" id="PTHR30146:SF109">
    <property type="entry name" value="HTH-TYPE TRANSCRIPTIONAL REGULATOR GALS"/>
    <property type="match status" value="1"/>
</dbReference>